<accession>A0A0C2H4Z3</accession>
<gene>
    <name evidence="3" type="ORF">ANCDUO_00780</name>
</gene>
<keyword evidence="1" id="KW-0347">Helicase</keyword>
<dbReference type="GO" id="GO:0006281">
    <property type="term" value="P:DNA repair"/>
    <property type="evidence" value="ECO:0007669"/>
    <property type="project" value="UniProtKB-KW"/>
</dbReference>
<comment type="catalytic activity">
    <reaction evidence="1">
        <text>ATP + H2O = ADP + phosphate + H(+)</text>
        <dbReference type="Rhea" id="RHEA:13065"/>
        <dbReference type="ChEBI" id="CHEBI:15377"/>
        <dbReference type="ChEBI" id="CHEBI:15378"/>
        <dbReference type="ChEBI" id="CHEBI:30616"/>
        <dbReference type="ChEBI" id="CHEBI:43474"/>
        <dbReference type="ChEBI" id="CHEBI:456216"/>
        <dbReference type="EC" id="5.6.2.3"/>
    </reaction>
</comment>
<dbReference type="OrthoDB" id="272985at2759"/>
<comment type="similarity">
    <text evidence="1">Belongs to the helicase family.</text>
</comment>
<keyword evidence="1" id="KW-0378">Hydrolase</keyword>
<keyword evidence="4" id="KW-1185">Reference proteome</keyword>
<organism evidence="3 4">
    <name type="scientific">Ancylostoma duodenale</name>
    <dbReference type="NCBI Taxonomy" id="51022"/>
    <lineage>
        <taxon>Eukaryota</taxon>
        <taxon>Metazoa</taxon>
        <taxon>Ecdysozoa</taxon>
        <taxon>Nematoda</taxon>
        <taxon>Chromadorea</taxon>
        <taxon>Rhabditida</taxon>
        <taxon>Rhabditina</taxon>
        <taxon>Rhabditomorpha</taxon>
        <taxon>Strongyloidea</taxon>
        <taxon>Ancylostomatidae</taxon>
        <taxon>Ancylostomatinae</taxon>
        <taxon>Ancylostoma</taxon>
    </lineage>
</organism>
<dbReference type="EC" id="5.6.2.3" evidence="1"/>
<dbReference type="Proteomes" id="UP000054047">
    <property type="component" value="Unassembled WGS sequence"/>
</dbReference>
<feature type="domain" description="DNA helicase Pif1-like DEAD-box helicase" evidence="2">
    <location>
        <begin position="54"/>
        <end position="167"/>
    </location>
</feature>
<name>A0A0C2H4Z3_9BILA</name>
<sequence length="173" mass="19367">MVEDFISRGPPDVEALVYYDLSDRLVIFHYNLSERITPLTQHRVVQLFECTLASFGIERQKMHYIDGPGGSRKTYLFNTIHISDLERSTPVICVAWTGIVASLLPEGGTASSTFELSMGSGNWECLSKREDRDAIPLKQADAIVRDEISMVSKFSLEAVALLLQDLICNPLPF</sequence>
<evidence type="ECO:0000259" key="2">
    <source>
        <dbReference type="Pfam" id="PF05970"/>
    </source>
</evidence>
<keyword evidence="1" id="KW-0547">Nucleotide-binding</keyword>
<dbReference type="PANTHER" id="PTHR10492">
    <property type="match status" value="1"/>
</dbReference>
<evidence type="ECO:0000256" key="1">
    <source>
        <dbReference type="RuleBase" id="RU363044"/>
    </source>
</evidence>
<dbReference type="Pfam" id="PF05970">
    <property type="entry name" value="PIF1"/>
    <property type="match status" value="1"/>
</dbReference>
<keyword evidence="1" id="KW-0067">ATP-binding</keyword>
<dbReference type="InterPro" id="IPR010285">
    <property type="entry name" value="DNA_helicase_pif1-like_DEAD"/>
</dbReference>
<dbReference type="GO" id="GO:0000723">
    <property type="term" value="P:telomere maintenance"/>
    <property type="evidence" value="ECO:0007669"/>
    <property type="project" value="InterPro"/>
</dbReference>
<dbReference type="Gene3D" id="3.40.50.300">
    <property type="entry name" value="P-loop containing nucleotide triphosphate hydrolases"/>
    <property type="match status" value="1"/>
</dbReference>
<dbReference type="InterPro" id="IPR027417">
    <property type="entry name" value="P-loop_NTPase"/>
</dbReference>
<dbReference type="GO" id="GO:0016887">
    <property type="term" value="F:ATP hydrolysis activity"/>
    <property type="evidence" value="ECO:0007669"/>
    <property type="project" value="RHEA"/>
</dbReference>
<dbReference type="GO" id="GO:0005524">
    <property type="term" value="F:ATP binding"/>
    <property type="evidence" value="ECO:0007669"/>
    <property type="project" value="UniProtKB-KW"/>
</dbReference>
<evidence type="ECO:0000313" key="3">
    <source>
        <dbReference type="EMBL" id="KIH68885.1"/>
    </source>
</evidence>
<keyword evidence="1" id="KW-0233">DNA recombination</keyword>
<evidence type="ECO:0000313" key="4">
    <source>
        <dbReference type="Proteomes" id="UP000054047"/>
    </source>
</evidence>
<dbReference type="GO" id="GO:0006310">
    <property type="term" value="P:DNA recombination"/>
    <property type="evidence" value="ECO:0007669"/>
    <property type="project" value="UniProtKB-KW"/>
</dbReference>
<reference evidence="3 4" key="1">
    <citation type="submission" date="2013-12" db="EMBL/GenBank/DDBJ databases">
        <title>Draft genome of the parsitic nematode Ancylostoma duodenale.</title>
        <authorList>
            <person name="Mitreva M."/>
        </authorList>
    </citation>
    <scope>NUCLEOTIDE SEQUENCE [LARGE SCALE GENOMIC DNA]</scope>
    <source>
        <strain evidence="3 4">Zhejiang</strain>
    </source>
</reference>
<dbReference type="GO" id="GO:0043139">
    <property type="term" value="F:5'-3' DNA helicase activity"/>
    <property type="evidence" value="ECO:0007669"/>
    <property type="project" value="UniProtKB-EC"/>
</dbReference>
<dbReference type="EMBL" id="KN726266">
    <property type="protein sequence ID" value="KIH68885.1"/>
    <property type="molecule type" value="Genomic_DNA"/>
</dbReference>
<proteinExistence type="inferred from homology"/>
<keyword evidence="1" id="KW-0227">DNA damage</keyword>
<protein>
    <recommendedName>
        <fullName evidence="1">ATP-dependent DNA helicase</fullName>
        <ecNumber evidence="1">5.6.2.3</ecNumber>
    </recommendedName>
</protein>
<dbReference type="AlphaFoldDB" id="A0A0C2H4Z3"/>
<keyword evidence="1" id="KW-0234">DNA repair</keyword>
<comment type="cofactor">
    <cofactor evidence="1">
        <name>Mg(2+)</name>
        <dbReference type="ChEBI" id="CHEBI:18420"/>
    </cofactor>
</comment>